<evidence type="ECO:0000313" key="1">
    <source>
        <dbReference type="EMBL" id="SDX29334.1"/>
    </source>
</evidence>
<name>A0A1H3AJK0_9PROT</name>
<dbReference type="RefSeq" id="WP_074668361.1">
    <property type="nucleotide sequence ID" value="NZ_FNNH01000145.1"/>
</dbReference>
<dbReference type="Proteomes" id="UP000183454">
    <property type="component" value="Unassembled WGS sequence"/>
</dbReference>
<proteinExistence type="predicted"/>
<evidence type="ECO:0000313" key="2">
    <source>
        <dbReference type="Proteomes" id="UP000183454"/>
    </source>
</evidence>
<protein>
    <submittedName>
        <fullName evidence="1">Uncharacterized protein</fullName>
    </submittedName>
</protein>
<sequence length="93" mass="10698">MLVFAKQEGIGLQVSEVRDKLVEGLMSLSFAKQLWLLFRALIHEGRSGIKRQLGCSVEQIMETIEAHINQFFMKALQLDYLTLQQEALDRCDQ</sequence>
<dbReference type="EMBL" id="FNNH01000145">
    <property type="protein sequence ID" value="SDX29334.1"/>
    <property type="molecule type" value="Genomic_DNA"/>
</dbReference>
<organism evidence="1 2">
    <name type="scientific">Nitrosomonas communis</name>
    <dbReference type="NCBI Taxonomy" id="44574"/>
    <lineage>
        <taxon>Bacteria</taxon>
        <taxon>Pseudomonadati</taxon>
        <taxon>Pseudomonadota</taxon>
        <taxon>Betaproteobacteria</taxon>
        <taxon>Nitrosomonadales</taxon>
        <taxon>Nitrosomonadaceae</taxon>
        <taxon>Nitrosomonas</taxon>
    </lineage>
</organism>
<dbReference type="AlphaFoldDB" id="A0A1H3AJK0"/>
<accession>A0A1H3AJK0</accession>
<reference evidence="1 2" key="1">
    <citation type="submission" date="2016-10" db="EMBL/GenBank/DDBJ databases">
        <authorList>
            <person name="de Groot N.N."/>
        </authorList>
    </citation>
    <scope>NUCLEOTIDE SEQUENCE [LARGE SCALE GENOMIC DNA]</scope>
    <source>
        <strain evidence="1 2">Nm110</strain>
    </source>
</reference>
<gene>
    <name evidence="1" type="ORF">SAMN05421882_11451</name>
</gene>